<name>A0ABR2SWK3_9ROSI</name>
<dbReference type="Proteomes" id="UP001396334">
    <property type="component" value="Unassembled WGS sequence"/>
</dbReference>
<sequence length="144" mass="15239">MGLSDHNVQIAKDRVNGNGVSKDGDGSSSESFVESVRGSGLEYAAVDGCFDEIEGFNAILIGKDYNDYVGGGGGGTLNLGSSQLGERELIGCNSHDNRNRLDMLLRISALMFCEFVGCFCCYASVGLCCSGMLAALYLLHILYG</sequence>
<keyword evidence="1" id="KW-0812">Transmembrane</keyword>
<evidence type="ECO:0000256" key="1">
    <source>
        <dbReference type="SAM" id="Phobius"/>
    </source>
</evidence>
<protein>
    <submittedName>
        <fullName evidence="2">Uncharacterized protein</fullName>
    </submittedName>
</protein>
<evidence type="ECO:0000313" key="2">
    <source>
        <dbReference type="EMBL" id="KAK9029640.1"/>
    </source>
</evidence>
<keyword evidence="3" id="KW-1185">Reference proteome</keyword>
<proteinExistence type="predicted"/>
<accession>A0ABR2SWK3</accession>
<gene>
    <name evidence="2" type="ORF">V6N11_026748</name>
</gene>
<organism evidence="2 3">
    <name type="scientific">Hibiscus sabdariffa</name>
    <name type="common">roselle</name>
    <dbReference type="NCBI Taxonomy" id="183260"/>
    <lineage>
        <taxon>Eukaryota</taxon>
        <taxon>Viridiplantae</taxon>
        <taxon>Streptophyta</taxon>
        <taxon>Embryophyta</taxon>
        <taxon>Tracheophyta</taxon>
        <taxon>Spermatophyta</taxon>
        <taxon>Magnoliopsida</taxon>
        <taxon>eudicotyledons</taxon>
        <taxon>Gunneridae</taxon>
        <taxon>Pentapetalae</taxon>
        <taxon>rosids</taxon>
        <taxon>malvids</taxon>
        <taxon>Malvales</taxon>
        <taxon>Malvaceae</taxon>
        <taxon>Malvoideae</taxon>
        <taxon>Hibiscus</taxon>
    </lineage>
</organism>
<dbReference type="EMBL" id="JBBPBN010000011">
    <property type="protein sequence ID" value="KAK9029640.1"/>
    <property type="molecule type" value="Genomic_DNA"/>
</dbReference>
<evidence type="ECO:0000313" key="3">
    <source>
        <dbReference type="Proteomes" id="UP001396334"/>
    </source>
</evidence>
<reference evidence="2 3" key="1">
    <citation type="journal article" date="2024" name="G3 (Bethesda)">
        <title>Genome assembly of Hibiscus sabdariffa L. provides insights into metabolisms of medicinal natural products.</title>
        <authorList>
            <person name="Kim T."/>
        </authorList>
    </citation>
    <scope>NUCLEOTIDE SEQUENCE [LARGE SCALE GENOMIC DNA]</scope>
    <source>
        <strain evidence="2">TK-2024</strain>
        <tissue evidence="2">Old leaves</tissue>
    </source>
</reference>
<keyword evidence="1" id="KW-1133">Transmembrane helix</keyword>
<comment type="caution">
    <text evidence="2">The sequence shown here is derived from an EMBL/GenBank/DDBJ whole genome shotgun (WGS) entry which is preliminary data.</text>
</comment>
<feature type="transmembrane region" description="Helical" evidence="1">
    <location>
        <begin position="107"/>
        <end position="139"/>
    </location>
</feature>
<keyword evidence="1" id="KW-0472">Membrane</keyword>